<dbReference type="PANTHER" id="PTHR47186:SF52">
    <property type="entry name" value="BNAC05G11800D PROTEIN"/>
    <property type="match status" value="1"/>
</dbReference>
<protein>
    <submittedName>
        <fullName evidence="1">Putative disease resistance protein At5g63020</fullName>
    </submittedName>
</protein>
<dbReference type="Gene3D" id="3.80.10.10">
    <property type="entry name" value="Ribonuclease Inhibitor"/>
    <property type="match status" value="1"/>
</dbReference>
<dbReference type="PANTHER" id="PTHR47186">
    <property type="entry name" value="LEUCINE-RICH REPEAT-CONTAINING PROTEIN 57"/>
    <property type="match status" value="1"/>
</dbReference>
<reference evidence="1" key="1">
    <citation type="submission" date="2018-02" db="EMBL/GenBank/DDBJ databases">
        <title>Rhizophora mucronata_Transcriptome.</title>
        <authorList>
            <person name="Meera S.P."/>
            <person name="Sreeshan A."/>
            <person name="Augustine A."/>
        </authorList>
    </citation>
    <scope>NUCLEOTIDE SEQUENCE</scope>
    <source>
        <tissue evidence="1">Leaf</tissue>
    </source>
</reference>
<accession>A0A2P2LU32</accession>
<proteinExistence type="predicted"/>
<dbReference type="InterPro" id="IPR032675">
    <property type="entry name" value="LRR_dom_sf"/>
</dbReference>
<organism evidence="1">
    <name type="scientific">Rhizophora mucronata</name>
    <name type="common">Asiatic mangrove</name>
    <dbReference type="NCBI Taxonomy" id="61149"/>
    <lineage>
        <taxon>Eukaryota</taxon>
        <taxon>Viridiplantae</taxon>
        <taxon>Streptophyta</taxon>
        <taxon>Embryophyta</taxon>
        <taxon>Tracheophyta</taxon>
        <taxon>Spermatophyta</taxon>
        <taxon>Magnoliopsida</taxon>
        <taxon>eudicotyledons</taxon>
        <taxon>Gunneridae</taxon>
        <taxon>Pentapetalae</taxon>
        <taxon>rosids</taxon>
        <taxon>fabids</taxon>
        <taxon>Malpighiales</taxon>
        <taxon>Rhizophoraceae</taxon>
        <taxon>Rhizophora</taxon>
    </lineage>
</organism>
<name>A0A2P2LU32_RHIMU</name>
<sequence>MYVKMHDVIRDMALWIASHCGQKHNNDFVQAGIHLMVAPNPEKWQGVEGMSLMKNAVESSLETSMCPALLTLFLNKNQLRMISSDFFNFMLSLIVLSLSYDNLLKELPSSVSNLVSLKSLNLSHMGIIQLPIELQTLTKLKCLNLEDSYEPDKIPMELMPVISRLQILRILNCGFNKKELAESILSDPSEF</sequence>
<evidence type="ECO:0000313" key="1">
    <source>
        <dbReference type="EMBL" id="MBX21487.1"/>
    </source>
</evidence>
<dbReference type="SUPFAM" id="SSF52058">
    <property type="entry name" value="L domain-like"/>
    <property type="match status" value="1"/>
</dbReference>
<dbReference type="AlphaFoldDB" id="A0A2P2LU32"/>
<dbReference type="EMBL" id="GGEC01041003">
    <property type="protein sequence ID" value="MBX21487.1"/>
    <property type="molecule type" value="Transcribed_RNA"/>
</dbReference>